<evidence type="ECO:0000313" key="2">
    <source>
        <dbReference type="EMBL" id="NHZ87604.1"/>
    </source>
</evidence>
<name>A0ABX0NLB8_9BURK</name>
<reference evidence="2 3" key="1">
    <citation type="submission" date="2019-10" db="EMBL/GenBank/DDBJ databases">
        <title>Taxonomy of Antarctic Massilia spp.: description of Massilia rubra sp. nov., Massilia aquatica sp. nov., Massilia mucilaginosa sp. nov., Massilia frigida sp. nov. isolated from streams, lakes and regoliths.</title>
        <authorList>
            <person name="Holochova P."/>
            <person name="Sedlacek I."/>
            <person name="Kralova S."/>
            <person name="Maslanova I."/>
            <person name="Busse H.-J."/>
            <person name="Stankova E."/>
            <person name="Vrbovska V."/>
            <person name="Kovarovic V."/>
            <person name="Bartak M."/>
            <person name="Svec P."/>
            <person name="Pantucek R."/>
        </authorList>
    </citation>
    <scope>NUCLEOTIDE SEQUENCE [LARGE SCALE GENOMIC DNA]</scope>
    <source>
        <strain evidence="2 3">CCM 8733</strain>
    </source>
</reference>
<proteinExistence type="predicted"/>
<dbReference type="Proteomes" id="UP000609726">
    <property type="component" value="Unassembled WGS sequence"/>
</dbReference>
<protein>
    <submittedName>
        <fullName evidence="2">PEP-CTERM sorting domain-containing protein</fullName>
    </submittedName>
</protein>
<gene>
    <name evidence="2" type="ORF">F2P45_00935</name>
</gene>
<feature type="domain" description="Ice-binding protein C-terminal" evidence="1">
    <location>
        <begin position="89"/>
        <end position="112"/>
    </location>
</feature>
<dbReference type="Pfam" id="PF07589">
    <property type="entry name" value="PEP-CTERM"/>
    <property type="match status" value="1"/>
</dbReference>
<comment type="caution">
    <text evidence="2">The sequence shown here is derived from an EMBL/GenBank/DDBJ whole genome shotgun (WGS) entry which is preliminary data.</text>
</comment>
<dbReference type="EMBL" id="WHJH01000001">
    <property type="protein sequence ID" value="NHZ87604.1"/>
    <property type="molecule type" value="Genomic_DNA"/>
</dbReference>
<dbReference type="NCBIfam" id="NF035944">
    <property type="entry name" value="PEPxxWA-CTERM"/>
    <property type="match status" value="1"/>
</dbReference>
<sequence length="115" mass="12183">MQVGDSNAGGLNGTDVLWIANQGGNAFGSFGISLASTSADWITNGKLPEALSFSDFGRTSVYHNFIRDDGHRIMLDARLTSLTEITVTAVPEPGTWALMLAGLGILGLSTRRQRG</sequence>
<dbReference type="InterPro" id="IPR013424">
    <property type="entry name" value="Ice-binding_C"/>
</dbReference>
<evidence type="ECO:0000313" key="3">
    <source>
        <dbReference type="Proteomes" id="UP000609726"/>
    </source>
</evidence>
<dbReference type="NCBIfam" id="TIGR02595">
    <property type="entry name" value="PEP_CTERM"/>
    <property type="match status" value="1"/>
</dbReference>
<organism evidence="2 3">
    <name type="scientific">Massilia mucilaginosa</name>
    <dbReference type="NCBI Taxonomy" id="2609282"/>
    <lineage>
        <taxon>Bacteria</taxon>
        <taxon>Pseudomonadati</taxon>
        <taxon>Pseudomonadota</taxon>
        <taxon>Betaproteobacteria</taxon>
        <taxon>Burkholderiales</taxon>
        <taxon>Oxalobacteraceae</taxon>
        <taxon>Telluria group</taxon>
        <taxon>Massilia</taxon>
    </lineage>
</organism>
<accession>A0ABX0NLB8</accession>
<evidence type="ECO:0000259" key="1">
    <source>
        <dbReference type="Pfam" id="PF07589"/>
    </source>
</evidence>
<keyword evidence="3" id="KW-1185">Reference proteome</keyword>